<feature type="region of interest" description="Disordered" evidence="1">
    <location>
        <begin position="23"/>
        <end position="51"/>
    </location>
</feature>
<dbReference type="EMBL" id="CVRI01000004">
    <property type="protein sequence ID" value="CRK87639.1"/>
    <property type="molecule type" value="Genomic_DNA"/>
</dbReference>
<keyword evidence="3" id="KW-1185">Reference proteome</keyword>
<feature type="compositionally biased region" description="Low complexity" evidence="1">
    <location>
        <begin position="39"/>
        <end position="50"/>
    </location>
</feature>
<protein>
    <submittedName>
        <fullName evidence="2">CLUMA_CG001435, isoform A</fullName>
    </submittedName>
</protein>
<gene>
    <name evidence="2" type="ORF">CLUMA_CG001435</name>
</gene>
<evidence type="ECO:0000256" key="1">
    <source>
        <dbReference type="SAM" id="MobiDB-lite"/>
    </source>
</evidence>
<sequence length="60" mass="7208">MDKQKLKKKFKTTTMLHLQTTHLDHKPHSFMSSPKKDLNQQQQQHQQQNQRTIQVLIDIT</sequence>
<evidence type="ECO:0000313" key="2">
    <source>
        <dbReference type="EMBL" id="CRK87639.1"/>
    </source>
</evidence>
<name>A0A1J1HHX6_9DIPT</name>
<organism evidence="2 3">
    <name type="scientific">Clunio marinus</name>
    <dbReference type="NCBI Taxonomy" id="568069"/>
    <lineage>
        <taxon>Eukaryota</taxon>
        <taxon>Metazoa</taxon>
        <taxon>Ecdysozoa</taxon>
        <taxon>Arthropoda</taxon>
        <taxon>Hexapoda</taxon>
        <taxon>Insecta</taxon>
        <taxon>Pterygota</taxon>
        <taxon>Neoptera</taxon>
        <taxon>Endopterygota</taxon>
        <taxon>Diptera</taxon>
        <taxon>Nematocera</taxon>
        <taxon>Chironomoidea</taxon>
        <taxon>Chironomidae</taxon>
        <taxon>Clunio</taxon>
    </lineage>
</organism>
<evidence type="ECO:0000313" key="3">
    <source>
        <dbReference type="Proteomes" id="UP000183832"/>
    </source>
</evidence>
<accession>A0A1J1HHX6</accession>
<reference evidence="2 3" key="1">
    <citation type="submission" date="2015-04" db="EMBL/GenBank/DDBJ databases">
        <authorList>
            <person name="Syromyatnikov M.Y."/>
            <person name="Popov V.N."/>
        </authorList>
    </citation>
    <scope>NUCLEOTIDE SEQUENCE [LARGE SCALE GENOMIC DNA]</scope>
</reference>
<dbReference type="Proteomes" id="UP000183832">
    <property type="component" value="Unassembled WGS sequence"/>
</dbReference>
<dbReference type="AlphaFoldDB" id="A0A1J1HHX6"/>
<proteinExistence type="predicted"/>